<keyword evidence="2" id="KW-0732">Signal</keyword>
<evidence type="ECO:0000256" key="1">
    <source>
        <dbReference type="SAM" id="MobiDB-lite"/>
    </source>
</evidence>
<evidence type="ECO:0000313" key="3">
    <source>
        <dbReference type="Proteomes" id="UP000887569"/>
    </source>
</evidence>
<reference evidence="4" key="1">
    <citation type="submission" date="2022-11" db="UniProtKB">
        <authorList>
            <consortium name="WormBaseParasite"/>
        </authorList>
    </citation>
    <scope>IDENTIFICATION</scope>
</reference>
<proteinExistence type="predicted"/>
<protein>
    <submittedName>
        <fullName evidence="4">Uncharacterized protein</fullName>
    </submittedName>
</protein>
<dbReference type="AlphaFoldDB" id="A0A915CAE5"/>
<name>A0A915CAE5_PARUN</name>
<evidence type="ECO:0000256" key="2">
    <source>
        <dbReference type="SAM" id="SignalP"/>
    </source>
</evidence>
<sequence length="106" mass="11894">MLIVFFFFSVEGGTSFTLHSIAGCSNQHSHLSMDGHRFYSSPNMGTVDQWSRNTAMDGAINFQPNGFRHTPNVYMPRNSNQWSESAGGAAAKSWSQQGPRDEYKER</sequence>
<feature type="chain" id="PRO_5037309057" evidence="2">
    <location>
        <begin position="16"/>
        <end position="106"/>
    </location>
</feature>
<keyword evidence="3" id="KW-1185">Reference proteome</keyword>
<feature type="signal peptide" evidence="2">
    <location>
        <begin position="1"/>
        <end position="15"/>
    </location>
</feature>
<accession>A0A915CAE5</accession>
<feature type="region of interest" description="Disordered" evidence="1">
    <location>
        <begin position="74"/>
        <end position="106"/>
    </location>
</feature>
<evidence type="ECO:0000313" key="4">
    <source>
        <dbReference type="WBParaSite" id="PgR105_g003_t04"/>
    </source>
</evidence>
<dbReference type="WBParaSite" id="PgR105_g003_t04">
    <property type="protein sequence ID" value="PgR105_g003_t04"/>
    <property type="gene ID" value="PgR105_g003"/>
</dbReference>
<dbReference type="Proteomes" id="UP000887569">
    <property type="component" value="Unplaced"/>
</dbReference>
<organism evidence="3 4">
    <name type="scientific">Parascaris univalens</name>
    <name type="common">Nematode worm</name>
    <dbReference type="NCBI Taxonomy" id="6257"/>
    <lineage>
        <taxon>Eukaryota</taxon>
        <taxon>Metazoa</taxon>
        <taxon>Ecdysozoa</taxon>
        <taxon>Nematoda</taxon>
        <taxon>Chromadorea</taxon>
        <taxon>Rhabditida</taxon>
        <taxon>Spirurina</taxon>
        <taxon>Ascaridomorpha</taxon>
        <taxon>Ascaridoidea</taxon>
        <taxon>Ascarididae</taxon>
        <taxon>Parascaris</taxon>
    </lineage>
</organism>